<dbReference type="CDD" id="cd00093">
    <property type="entry name" value="HTH_XRE"/>
    <property type="match status" value="1"/>
</dbReference>
<dbReference type="EMBL" id="QRNO01000002">
    <property type="protein sequence ID" value="RHK53051.1"/>
    <property type="molecule type" value="Genomic_DNA"/>
</dbReference>
<sequence length="153" mass="17023">MKVFDLKAFRKDKNITQKEIAEIFSCNQNFISRIESGIRPLPSDKMEILQSVYGNISEYYKEDLEPLQNEKQTKQVQVNDDSLELITAGGEAFSNMIVRMMNEKQIAPYGLLADKDAQIADLNRQIGKLEALLEVAKKGTAPAVGNATVADVG</sequence>
<dbReference type="OrthoDB" id="1040389at2"/>
<proteinExistence type="predicted"/>
<dbReference type="GO" id="GO:0003677">
    <property type="term" value="F:DNA binding"/>
    <property type="evidence" value="ECO:0007669"/>
    <property type="project" value="InterPro"/>
</dbReference>
<dbReference type="InterPro" id="IPR010982">
    <property type="entry name" value="Lambda_DNA-bd_dom_sf"/>
</dbReference>
<dbReference type="InterPro" id="IPR001387">
    <property type="entry name" value="Cro/C1-type_HTH"/>
</dbReference>
<evidence type="ECO:0000313" key="3">
    <source>
        <dbReference type="EMBL" id="RHK53051.1"/>
    </source>
</evidence>
<evidence type="ECO:0000313" key="4">
    <source>
        <dbReference type="Proteomes" id="UP000286598"/>
    </source>
</evidence>
<dbReference type="Proteomes" id="UP000286598">
    <property type="component" value="Unassembled WGS sequence"/>
</dbReference>
<feature type="coiled-coil region" evidence="1">
    <location>
        <begin position="112"/>
        <end position="139"/>
    </location>
</feature>
<reference evidence="3 4" key="1">
    <citation type="submission" date="2018-08" db="EMBL/GenBank/DDBJ databases">
        <title>A genome reference for cultivated species of the human gut microbiota.</title>
        <authorList>
            <person name="Zou Y."/>
            <person name="Xue W."/>
            <person name="Luo G."/>
        </authorList>
    </citation>
    <scope>NUCLEOTIDE SEQUENCE [LARGE SCALE GENOMIC DNA]</scope>
    <source>
        <strain evidence="3 4">AF42-9</strain>
    </source>
</reference>
<dbReference type="Pfam" id="PF01381">
    <property type="entry name" value="HTH_3"/>
    <property type="match status" value="1"/>
</dbReference>
<feature type="domain" description="HTH cro/C1-type" evidence="2">
    <location>
        <begin position="6"/>
        <end position="59"/>
    </location>
</feature>
<keyword evidence="4" id="KW-1185">Reference proteome</keyword>
<dbReference type="PROSITE" id="PS50943">
    <property type="entry name" value="HTH_CROC1"/>
    <property type="match status" value="1"/>
</dbReference>
<dbReference type="Gene3D" id="1.10.260.40">
    <property type="entry name" value="lambda repressor-like DNA-binding domains"/>
    <property type="match status" value="1"/>
</dbReference>
<name>A0A3R6JEM0_9BACT</name>
<keyword evidence="1" id="KW-0175">Coiled coil</keyword>
<accession>A0A3R6JEM0</accession>
<comment type="caution">
    <text evidence="3">The sequence shown here is derived from an EMBL/GenBank/DDBJ whole genome shotgun (WGS) entry which is preliminary data.</text>
</comment>
<organism evidence="3 4">
    <name type="scientific">Leyella stercorea</name>
    <dbReference type="NCBI Taxonomy" id="363265"/>
    <lineage>
        <taxon>Bacteria</taxon>
        <taxon>Pseudomonadati</taxon>
        <taxon>Bacteroidota</taxon>
        <taxon>Bacteroidia</taxon>
        <taxon>Bacteroidales</taxon>
        <taxon>Prevotellaceae</taxon>
        <taxon>Leyella</taxon>
    </lineage>
</organism>
<gene>
    <name evidence="3" type="ORF">DW060_00895</name>
</gene>
<protein>
    <submittedName>
        <fullName evidence="3">Helix-turn-helix domain-containing protein</fullName>
    </submittedName>
</protein>
<evidence type="ECO:0000259" key="2">
    <source>
        <dbReference type="PROSITE" id="PS50943"/>
    </source>
</evidence>
<dbReference type="SUPFAM" id="SSF47413">
    <property type="entry name" value="lambda repressor-like DNA-binding domains"/>
    <property type="match status" value="1"/>
</dbReference>
<dbReference type="SMART" id="SM00530">
    <property type="entry name" value="HTH_XRE"/>
    <property type="match status" value="1"/>
</dbReference>
<dbReference type="AlphaFoldDB" id="A0A3R6JEM0"/>
<evidence type="ECO:0000256" key="1">
    <source>
        <dbReference type="SAM" id="Coils"/>
    </source>
</evidence>